<feature type="domain" description="HTH tetR-type" evidence="8">
    <location>
        <begin position="180"/>
        <end position="240"/>
    </location>
</feature>
<evidence type="ECO:0000256" key="5">
    <source>
        <dbReference type="PROSITE-ProRule" id="PRU00335"/>
    </source>
</evidence>
<sequence length="393" mass="42659">MGINLLMNLKIAVCEMLFVGTPEHHNQLLKTPVSLAKIATNVQTVWVVTTSEGAESAPKSLVSRVRIAIRDAGINHSEVARQIGLDASKLSKSLAGTRKFRVEEISHIAELTGVTTDWLTTGRTARPPRRTMVADVPPVLSESPADDSAEDLARDARMAQADGGAALGPASEQDWMSKGTRNRLKIIAAAWRLYADLGIDKVRTEDVADAAGVSASAVNYHFRTKDQLLQAALRHSLDVIAETRHLNDSADPIGVLRHFARIHAGVDPKIRRVWSIWLQCWARAATDESARANLTAVYGEWMDMITTVIDGGQRTGTIRKGNTALMVKSLSIFIDGLGVARTTEHMPITDDEALTMLENYLAAHILNNDASTDDTRHPKSDRAAAAGRLGPTS</sequence>
<feature type="region of interest" description="Disordered" evidence="6">
    <location>
        <begin position="371"/>
        <end position="393"/>
    </location>
</feature>
<accession>A0ABQ1MV73</accession>
<dbReference type="InterPro" id="IPR036271">
    <property type="entry name" value="Tet_transcr_reg_TetR-rel_C_sf"/>
</dbReference>
<evidence type="ECO:0000259" key="7">
    <source>
        <dbReference type="PROSITE" id="PS50943"/>
    </source>
</evidence>
<keyword evidence="1" id="KW-0678">Repressor</keyword>
<dbReference type="CDD" id="cd00093">
    <property type="entry name" value="HTH_XRE"/>
    <property type="match status" value="1"/>
</dbReference>
<dbReference type="InterPro" id="IPR050109">
    <property type="entry name" value="HTH-type_TetR-like_transc_reg"/>
</dbReference>
<evidence type="ECO:0000313" key="10">
    <source>
        <dbReference type="Proteomes" id="UP000632322"/>
    </source>
</evidence>
<feature type="compositionally biased region" description="Basic and acidic residues" evidence="6">
    <location>
        <begin position="373"/>
        <end position="382"/>
    </location>
</feature>
<dbReference type="PANTHER" id="PTHR30055">
    <property type="entry name" value="HTH-TYPE TRANSCRIPTIONAL REGULATOR RUTR"/>
    <property type="match status" value="1"/>
</dbReference>
<dbReference type="Proteomes" id="UP000632322">
    <property type="component" value="Unassembled WGS sequence"/>
</dbReference>
<name>A0ABQ1MV73_9MICO</name>
<dbReference type="Gene3D" id="1.10.357.10">
    <property type="entry name" value="Tetracycline Repressor, domain 2"/>
    <property type="match status" value="1"/>
</dbReference>
<dbReference type="SUPFAM" id="SSF48498">
    <property type="entry name" value="Tetracyclin repressor-like, C-terminal domain"/>
    <property type="match status" value="1"/>
</dbReference>
<dbReference type="SMART" id="SM00530">
    <property type="entry name" value="HTH_XRE"/>
    <property type="match status" value="1"/>
</dbReference>
<reference evidence="10" key="1">
    <citation type="journal article" date="2019" name="Int. J. Syst. Evol. Microbiol.">
        <title>The Global Catalogue of Microorganisms (GCM) 10K type strain sequencing project: providing services to taxonomists for standard genome sequencing and annotation.</title>
        <authorList>
            <consortium name="The Broad Institute Genomics Platform"/>
            <consortium name="The Broad Institute Genome Sequencing Center for Infectious Disease"/>
            <person name="Wu L."/>
            <person name="Ma J."/>
        </authorList>
    </citation>
    <scope>NUCLEOTIDE SEQUENCE [LARGE SCALE GENOMIC DNA]</scope>
    <source>
        <strain evidence="10">CGMCC 1.15472</strain>
    </source>
</reference>
<dbReference type="PROSITE" id="PS50943">
    <property type="entry name" value="HTH_CROC1"/>
    <property type="match status" value="1"/>
</dbReference>
<keyword evidence="4" id="KW-0804">Transcription</keyword>
<evidence type="ECO:0000259" key="8">
    <source>
        <dbReference type="PROSITE" id="PS50977"/>
    </source>
</evidence>
<dbReference type="SUPFAM" id="SSF46689">
    <property type="entry name" value="Homeodomain-like"/>
    <property type="match status" value="1"/>
</dbReference>
<dbReference type="EMBL" id="BMJG01000015">
    <property type="protein sequence ID" value="GGC46772.1"/>
    <property type="molecule type" value="Genomic_DNA"/>
</dbReference>
<evidence type="ECO:0000256" key="4">
    <source>
        <dbReference type="ARBA" id="ARBA00023163"/>
    </source>
</evidence>
<dbReference type="Gene3D" id="1.10.260.40">
    <property type="entry name" value="lambda repressor-like DNA-binding domains"/>
    <property type="match status" value="1"/>
</dbReference>
<dbReference type="InterPro" id="IPR001387">
    <property type="entry name" value="Cro/C1-type_HTH"/>
</dbReference>
<dbReference type="InterPro" id="IPR010982">
    <property type="entry name" value="Lambda_DNA-bd_dom_sf"/>
</dbReference>
<dbReference type="SUPFAM" id="SSF47413">
    <property type="entry name" value="lambda repressor-like DNA-binding domains"/>
    <property type="match status" value="1"/>
</dbReference>
<keyword evidence="10" id="KW-1185">Reference proteome</keyword>
<evidence type="ECO:0000256" key="2">
    <source>
        <dbReference type="ARBA" id="ARBA00023015"/>
    </source>
</evidence>
<dbReference type="PROSITE" id="PS50977">
    <property type="entry name" value="HTH_TETR_2"/>
    <property type="match status" value="1"/>
</dbReference>
<dbReference type="InterPro" id="IPR001647">
    <property type="entry name" value="HTH_TetR"/>
</dbReference>
<feature type="domain" description="HTH cro/C1-type" evidence="7">
    <location>
        <begin position="65"/>
        <end position="119"/>
    </location>
</feature>
<evidence type="ECO:0000313" key="9">
    <source>
        <dbReference type="EMBL" id="GGC46772.1"/>
    </source>
</evidence>
<dbReference type="Pfam" id="PF13977">
    <property type="entry name" value="TetR_C_6"/>
    <property type="match status" value="1"/>
</dbReference>
<evidence type="ECO:0000256" key="1">
    <source>
        <dbReference type="ARBA" id="ARBA00022491"/>
    </source>
</evidence>
<evidence type="ECO:0000256" key="3">
    <source>
        <dbReference type="ARBA" id="ARBA00023125"/>
    </source>
</evidence>
<dbReference type="InterPro" id="IPR039538">
    <property type="entry name" value="BetI_C"/>
</dbReference>
<gene>
    <name evidence="9" type="ORF">GCM10010974_31340</name>
</gene>
<dbReference type="Pfam" id="PF00440">
    <property type="entry name" value="TetR_N"/>
    <property type="match status" value="1"/>
</dbReference>
<comment type="caution">
    <text evidence="9">The sequence shown here is derived from an EMBL/GenBank/DDBJ whole genome shotgun (WGS) entry which is preliminary data.</text>
</comment>
<proteinExistence type="predicted"/>
<dbReference type="PRINTS" id="PR00455">
    <property type="entry name" value="HTHTETR"/>
</dbReference>
<protein>
    <recommendedName>
        <fullName evidence="11">TetR family transcriptional regulator</fullName>
    </recommendedName>
</protein>
<feature type="DNA-binding region" description="H-T-H motif" evidence="5">
    <location>
        <begin position="203"/>
        <end position="222"/>
    </location>
</feature>
<dbReference type="InterPro" id="IPR009057">
    <property type="entry name" value="Homeodomain-like_sf"/>
</dbReference>
<evidence type="ECO:0000256" key="6">
    <source>
        <dbReference type="SAM" id="MobiDB-lite"/>
    </source>
</evidence>
<evidence type="ECO:0008006" key="11">
    <source>
        <dbReference type="Google" id="ProtNLM"/>
    </source>
</evidence>
<organism evidence="9 10">
    <name type="scientific">Brevibacterium sediminis</name>
    <dbReference type="NCBI Taxonomy" id="1857024"/>
    <lineage>
        <taxon>Bacteria</taxon>
        <taxon>Bacillati</taxon>
        <taxon>Actinomycetota</taxon>
        <taxon>Actinomycetes</taxon>
        <taxon>Micrococcales</taxon>
        <taxon>Brevibacteriaceae</taxon>
        <taxon>Brevibacterium</taxon>
    </lineage>
</organism>
<dbReference type="PANTHER" id="PTHR30055:SF234">
    <property type="entry name" value="HTH-TYPE TRANSCRIPTIONAL REGULATOR BETI"/>
    <property type="match status" value="1"/>
</dbReference>
<keyword evidence="3 5" id="KW-0238">DNA-binding</keyword>
<keyword evidence="2" id="KW-0805">Transcription regulation</keyword>